<dbReference type="Pfam" id="PF07179">
    <property type="entry name" value="SseB"/>
    <property type="match status" value="1"/>
</dbReference>
<dbReference type="EMBL" id="JAGFBF010000001">
    <property type="protein sequence ID" value="MBO2988615.1"/>
    <property type="molecule type" value="Genomic_DNA"/>
</dbReference>
<dbReference type="InterPro" id="IPR009839">
    <property type="entry name" value="SseB_N"/>
</dbReference>
<name>A0A939QD28_9MICO</name>
<proteinExistence type="predicted"/>
<dbReference type="RefSeq" id="WP_208236100.1">
    <property type="nucleotide sequence ID" value="NZ_BAAAQU010000001.1"/>
</dbReference>
<protein>
    <submittedName>
        <fullName evidence="2">SseB family protein</fullName>
    </submittedName>
</protein>
<reference evidence="2" key="1">
    <citation type="submission" date="2021-03" db="EMBL/GenBank/DDBJ databases">
        <title>Leucobacter chromiisoli sp. nov., isolated from chromium-containing soil of chemical plant.</title>
        <authorList>
            <person name="Xu Z."/>
        </authorList>
    </citation>
    <scope>NUCLEOTIDE SEQUENCE</scope>
    <source>
        <strain evidence="2">K 70/01</strain>
    </source>
</reference>
<dbReference type="AlphaFoldDB" id="A0A939QD28"/>
<sequence length="156" mass="16666">MAEASIPEDVSADYANAGARQALDAFHAAPDYTHLAALLTALRDDYLVVDVTGTRTGGGGKKGARVRTIRSTTGQLVLPIFTSMAELRAAVTDTQRAELKGAVMPALEALRLISSDRFVAAELDHASAKLVLLRKYVELAAGDDPITAETLERMKR</sequence>
<dbReference type="Proteomes" id="UP000668403">
    <property type="component" value="Unassembled WGS sequence"/>
</dbReference>
<accession>A0A939QD28</accession>
<evidence type="ECO:0000259" key="1">
    <source>
        <dbReference type="Pfam" id="PF07179"/>
    </source>
</evidence>
<comment type="caution">
    <text evidence="2">The sequence shown here is derived from an EMBL/GenBank/DDBJ whole genome shotgun (WGS) entry which is preliminary data.</text>
</comment>
<evidence type="ECO:0000313" key="3">
    <source>
        <dbReference type="Proteomes" id="UP000668403"/>
    </source>
</evidence>
<organism evidence="2 3">
    <name type="scientific">Leucobacter tardus</name>
    <dbReference type="NCBI Taxonomy" id="501483"/>
    <lineage>
        <taxon>Bacteria</taxon>
        <taxon>Bacillati</taxon>
        <taxon>Actinomycetota</taxon>
        <taxon>Actinomycetes</taxon>
        <taxon>Micrococcales</taxon>
        <taxon>Microbacteriaceae</taxon>
        <taxon>Leucobacter</taxon>
    </lineage>
</organism>
<evidence type="ECO:0000313" key="2">
    <source>
        <dbReference type="EMBL" id="MBO2988615.1"/>
    </source>
</evidence>
<gene>
    <name evidence="2" type="ORF">J4H85_01185</name>
</gene>
<keyword evidence="3" id="KW-1185">Reference proteome</keyword>
<feature type="domain" description="SseB protein N-terminal" evidence="1">
    <location>
        <begin position="20"/>
        <end position="114"/>
    </location>
</feature>